<proteinExistence type="predicted"/>
<dbReference type="GO" id="GO:0009279">
    <property type="term" value="C:cell outer membrane"/>
    <property type="evidence" value="ECO:0007669"/>
    <property type="project" value="UniProtKB-SubCell"/>
</dbReference>
<feature type="signal peptide" evidence="2">
    <location>
        <begin position="1"/>
        <end position="21"/>
    </location>
</feature>
<dbReference type="InterPro" id="IPR054536">
    <property type="entry name" value="HphA_C"/>
</dbReference>
<dbReference type="Pfam" id="PF22828">
    <property type="entry name" value="HphA_N"/>
    <property type="match status" value="1"/>
</dbReference>
<keyword evidence="6" id="KW-1185">Reference proteome</keyword>
<dbReference type="Gene3D" id="2.40.160.90">
    <property type="match status" value="1"/>
</dbReference>
<evidence type="ECO:0000259" key="4">
    <source>
        <dbReference type="Pfam" id="PF22829"/>
    </source>
</evidence>
<dbReference type="InterPro" id="IPR054535">
    <property type="entry name" value="HphA_N"/>
</dbReference>
<dbReference type="EMBL" id="UGJJ01000002">
    <property type="protein sequence ID" value="STR02728.1"/>
    <property type="molecule type" value="Genomic_DNA"/>
</dbReference>
<evidence type="ECO:0000313" key="6">
    <source>
        <dbReference type="Proteomes" id="UP000254293"/>
    </source>
</evidence>
<feature type="chain" id="PRO_5016969834" evidence="2">
    <location>
        <begin position="22"/>
        <end position="297"/>
    </location>
</feature>
<organism evidence="5 6">
    <name type="scientific">Kingella potus</name>
    <dbReference type="NCBI Taxonomy" id="265175"/>
    <lineage>
        <taxon>Bacteria</taxon>
        <taxon>Pseudomonadati</taxon>
        <taxon>Pseudomonadota</taxon>
        <taxon>Betaproteobacteria</taxon>
        <taxon>Neisseriales</taxon>
        <taxon>Neisseriaceae</taxon>
        <taxon>Kingella</taxon>
    </lineage>
</organism>
<evidence type="ECO:0000259" key="3">
    <source>
        <dbReference type="Pfam" id="PF22828"/>
    </source>
</evidence>
<evidence type="ECO:0000256" key="1">
    <source>
        <dbReference type="ARBA" id="ARBA00004442"/>
    </source>
</evidence>
<dbReference type="Pfam" id="PF22829">
    <property type="entry name" value="HphA_C"/>
    <property type="match status" value="1"/>
</dbReference>
<feature type="domain" description="HphA N-terminal heme-binding" evidence="3">
    <location>
        <begin position="36"/>
        <end position="160"/>
    </location>
</feature>
<gene>
    <name evidence="5" type="ORF">NCTC13336_01608</name>
</gene>
<name>A0A377R1D9_9NEIS</name>
<accession>A0A377R1D9</accession>
<dbReference type="RefSeq" id="WP_172461241.1">
    <property type="nucleotide sequence ID" value="NZ_UGJJ01000002.1"/>
</dbReference>
<dbReference type="Proteomes" id="UP000254293">
    <property type="component" value="Unassembled WGS sequence"/>
</dbReference>
<sequence>MKHLKLVAALATVFAASSVYALPDKFESNPDGATSAANTINSEKHIGVSVVDSGDYKGKAAIYVHDENATTNNSKGLANNKHVSFAKIDKTAGNIMVRWFAKSILGQDGNNVTVAHMYKMKGLLWDNIPKMPDHSHLGRMSYAKVGDLDVYFGDWDNTKSGASAVNKNVATNNYTVFYSGTGKTAKMPTSGTATYDVKGINQHYEQGTAVLRGDLKADFGKKTLTGTLSRAGGDLKTLGINANIQTAQAAFSGKAVANNSVNGTTSGKFFGNNAAGLAGIAQFNDKKLNTAYGGAKK</sequence>
<dbReference type="SUPFAM" id="SSF56925">
    <property type="entry name" value="OMPA-like"/>
    <property type="match status" value="1"/>
</dbReference>
<dbReference type="NCBIfam" id="NF041636">
    <property type="entry name" value="slam_lipo"/>
    <property type="match status" value="1"/>
</dbReference>
<reference evidence="5 6" key="1">
    <citation type="submission" date="2018-06" db="EMBL/GenBank/DDBJ databases">
        <authorList>
            <consortium name="Pathogen Informatics"/>
            <person name="Doyle S."/>
        </authorList>
    </citation>
    <scope>NUCLEOTIDE SEQUENCE [LARGE SCALE GENOMIC DNA]</scope>
    <source>
        <strain evidence="5 6">NCTC13336</strain>
    </source>
</reference>
<protein>
    <submittedName>
        <fullName evidence="5">Transferrin binding protein-like solute binding protein</fullName>
    </submittedName>
</protein>
<comment type="subcellular location">
    <subcellularLocation>
        <location evidence="1">Cell outer membrane</location>
    </subcellularLocation>
</comment>
<dbReference type="AlphaFoldDB" id="A0A377R1D9"/>
<dbReference type="InterPro" id="IPR054843">
    <property type="entry name" value="Slam_hemophilin_C"/>
</dbReference>
<dbReference type="InterPro" id="IPR011250">
    <property type="entry name" value="OMP/PagP_B-barrel"/>
</dbReference>
<evidence type="ECO:0000256" key="2">
    <source>
        <dbReference type="SAM" id="SignalP"/>
    </source>
</evidence>
<keyword evidence="2" id="KW-0732">Signal</keyword>
<evidence type="ECO:0000313" key="5">
    <source>
        <dbReference type="EMBL" id="STR02728.1"/>
    </source>
</evidence>
<feature type="domain" description="HphA C-terminal" evidence="4">
    <location>
        <begin position="187"/>
        <end position="296"/>
    </location>
</feature>